<dbReference type="WBParaSite" id="Gr19_v10_g2288.t1">
    <property type="protein sequence ID" value="Gr19_v10_g2288.t1"/>
    <property type="gene ID" value="Gr19_v10_g2288"/>
</dbReference>
<dbReference type="Proteomes" id="UP000887572">
    <property type="component" value="Unplaced"/>
</dbReference>
<reference evidence="2" key="1">
    <citation type="submission" date="2022-11" db="UniProtKB">
        <authorList>
            <consortium name="WormBaseParasite"/>
        </authorList>
    </citation>
    <scope>IDENTIFICATION</scope>
</reference>
<dbReference type="PANTHER" id="PTHR21523:SF44">
    <property type="entry name" value="MLT-TEN (MLT-10) RELATED"/>
    <property type="match status" value="1"/>
</dbReference>
<proteinExistence type="predicted"/>
<name>A0A914HNQ6_GLORO</name>
<organism evidence="1 2">
    <name type="scientific">Globodera rostochiensis</name>
    <name type="common">Golden nematode worm</name>
    <name type="synonym">Heterodera rostochiensis</name>
    <dbReference type="NCBI Taxonomy" id="31243"/>
    <lineage>
        <taxon>Eukaryota</taxon>
        <taxon>Metazoa</taxon>
        <taxon>Ecdysozoa</taxon>
        <taxon>Nematoda</taxon>
        <taxon>Chromadorea</taxon>
        <taxon>Rhabditida</taxon>
        <taxon>Tylenchina</taxon>
        <taxon>Tylenchomorpha</taxon>
        <taxon>Tylenchoidea</taxon>
        <taxon>Heteroderidae</taxon>
        <taxon>Heteroderinae</taxon>
        <taxon>Globodera</taxon>
    </lineage>
</organism>
<evidence type="ECO:0000313" key="1">
    <source>
        <dbReference type="Proteomes" id="UP000887572"/>
    </source>
</evidence>
<accession>A0A914HNQ6</accession>
<dbReference type="AlphaFoldDB" id="A0A914HNQ6"/>
<sequence length="777" mass="87801">MLARVDVRLFTMFAPLTSPHAVKIWAKVRFVYSGIIGTLNASLLVVMSYRYDARPIDGQNLFKNNNVPDGSELLSKFDKLKVSPTNFEKIRHLHDNLYHGAVKALVGQMGRRHYKQLTPAEQQKLARCLDRIEARQKEVEEAAKCLMESRKRRFPARMNEKKEMPLNEKKEMPLNEKKEMALNEKKEMPLTEKKEMPLNEKKEIPLNEKKEMAKKEMAFVQEEEEEEHKVPIDQIKTKKNRLLRYMRRRKPRSLLAADQTDQRRFNRHKMADSSTTFINKATSMTSSMPLASPSDKPVGSRITNLIVKLLGERRQGERTTERWQSVHGRLSRFVTENERLQKLPGSKVFEKRMYDIVLERQEASASPIERHSHMALLQNGLKLIDLALANRTDSSSSSSRHNFRLFSPRFMPLMPDKGGLQHNNSLLSPTLLAMYEEHDNKSIGNVPEMLRKAGVGERERLGLIETLMDITGTTAKVDHALEMFKELNLFNEENLFPFLCVGGPLMESADRIVKAFFALEDSLDEQQKEQCEQNGYTFARKEQIEKLLRDQAVDLSKLPDMEQFDDYDRMSLEEKELALWATIEQIATSSSSSSSTSGKPIKEDWRRVKRSFATRVNEPTILSPFAFAPSHGLSVLGPTILSPSSFSPSILGPSILSPNILSPSIFKPAILSPSIMSPAILSPYLANPTILSPGLLGAFILNPVILTPFILSPGAMYPSILNPFALAPSILSPLILSPDIVSHQTLGGAIFSPVMLSPAIFTHGYLMVSIFSPSFLS</sequence>
<dbReference type="PANTHER" id="PTHR21523">
    <property type="match status" value="1"/>
</dbReference>
<keyword evidence="1" id="KW-1185">Reference proteome</keyword>
<protein>
    <submittedName>
        <fullName evidence="2">Uncharacterized protein</fullName>
    </submittedName>
</protein>
<evidence type="ECO:0000313" key="2">
    <source>
        <dbReference type="WBParaSite" id="Gr19_v10_g2288.t1"/>
    </source>
</evidence>